<evidence type="ECO:0000313" key="8">
    <source>
        <dbReference type="Proteomes" id="UP000789390"/>
    </source>
</evidence>
<dbReference type="EMBL" id="CAKKLH010000024">
    <property type="protein sequence ID" value="CAH0099694.1"/>
    <property type="molecule type" value="Genomic_DNA"/>
</dbReference>
<reference evidence="7" key="1">
    <citation type="submission" date="2021-11" db="EMBL/GenBank/DDBJ databases">
        <authorList>
            <person name="Schell T."/>
        </authorList>
    </citation>
    <scope>NUCLEOTIDE SEQUENCE</scope>
    <source>
        <strain evidence="7">M5</strain>
    </source>
</reference>
<name>A0A8J2RBW8_9CRUS</name>
<organism evidence="7 8">
    <name type="scientific">Daphnia galeata</name>
    <dbReference type="NCBI Taxonomy" id="27404"/>
    <lineage>
        <taxon>Eukaryota</taxon>
        <taxon>Metazoa</taxon>
        <taxon>Ecdysozoa</taxon>
        <taxon>Arthropoda</taxon>
        <taxon>Crustacea</taxon>
        <taxon>Branchiopoda</taxon>
        <taxon>Diplostraca</taxon>
        <taxon>Cladocera</taxon>
        <taxon>Anomopoda</taxon>
        <taxon>Daphniidae</taxon>
        <taxon>Daphnia</taxon>
    </lineage>
</organism>
<dbReference type="Proteomes" id="UP000789390">
    <property type="component" value="Unassembled WGS sequence"/>
</dbReference>
<dbReference type="Gene3D" id="3.30.70.3250">
    <property type="entry name" value="Ribonuclease P, Pop5 subunit"/>
    <property type="match status" value="1"/>
</dbReference>
<protein>
    <recommendedName>
        <fullName evidence="5 6">Ribonuclease P/MRP protein subunit POP5</fullName>
    </recommendedName>
</protein>
<gene>
    <name evidence="7" type="ORF">DGAL_LOCUS1850</name>
</gene>
<dbReference type="AlphaFoldDB" id="A0A8J2RBW8"/>
<dbReference type="OrthoDB" id="277888at2759"/>
<evidence type="ECO:0000256" key="3">
    <source>
        <dbReference type="ARBA" id="ARBA00022694"/>
    </source>
</evidence>
<dbReference type="GO" id="GO:0030677">
    <property type="term" value="C:ribonuclease P complex"/>
    <property type="evidence" value="ECO:0007669"/>
    <property type="project" value="InterPro"/>
</dbReference>
<comment type="subcellular location">
    <subcellularLocation>
        <location evidence="6">Nucleus</location>
        <location evidence="6">Nucleolus</location>
    </subcellularLocation>
</comment>
<keyword evidence="8" id="KW-1185">Reference proteome</keyword>
<dbReference type="GO" id="GO:0006364">
    <property type="term" value="P:rRNA processing"/>
    <property type="evidence" value="ECO:0007669"/>
    <property type="project" value="UniProtKB-KW"/>
</dbReference>
<dbReference type="InterPro" id="IPR002759">
    <property type="entry name" value="Pop5/Rpp14/Rnp2-like"/>
</dbReference>
<dbReference type="GO" id="GO:0033204">
    <property type="term" value="F:ribonuclease P RNA binding"/>
    <property type="evidence" value="ECO:0007669"/>
    <property type="project" value="InterPro"/>
</dbReference>
<dbReference type="GO" id="GO:0001682">
    <property type="term" value="P:tRNA 5'-leader removal"/>
    <property type="evidence" value="ECO:0007669"/>
    <property type="project" value="InterPro"/>
</dbReference>
<dbReference type="GO" id="GO:0005730">
    <property type="term" value="C:nucleolus"/>
    <property type="evidence" value="ECO:0007669"/>
    <property type="project" value="UniProtKB-SubCell"/>
</dbReference>
<proteinExistence type="inferred from homology"/>
<evidence type="ECO:0000256" key="1">
    <source>
        <dbReference type="ARBA" id="ARBA00010800"/>
    </source>
</evidence>
<comment type="caution">
    <text evidence="7">The sequence shown here is derived from an EMBL/GenBank/DDBJ whole genome shotgun (WGS) entry which is preliminary data.</text>
</comment>
<dbReference type="PIRSF" id="PIRSF023803">
    <property type="entry name" value="Ribonuclease_P_prd"/>
    <property type="match status" value="1"/>
</dbReference>
<dbReference type="SUPFAM" id="SSF160350">
    <property type="entry name" value="Rnp2-like"/>
    <property type="match status" value="1"/>
</dbReference>
<evidence type="ECO:0000256" key="2">
    <source>
        <dbReference type="ARBA" id="ARBA00022552"/>
    </source>
</evidence>
<sequence length="146" mass="16762">MVRYKNRYFTAEIIPLDSTTQPLNLKTYDIVTSILNVTEQIHGEFGAAAIKNGLEVKYCNQSTQIAVIRCRHGPHRLLASSLPFLSTISKRKVQLQSIYTGATMVKCFKFLKKFHQEKINEALKTCKTEQEKNNVMEIMSKTNYEI</sequence>
<keyword evidence="4 6" id="KW-0539">Nucleus</keyword>
<accession>A0A8J2RBW8</accession>
<evidence type="ECO:0000256" key="5">
    <source>
        <dbReference type="ARBA" id="ARBA00044198"/>
    </source>
</evidence>
<comment type="similarity">
    <text evidence="1 6">Belongs to the eukaryotic/archaeal RNase P protein component 2 family.</text>
</comment>
<comment type="function">
    <text evidence="6">Component of ribonuclease P, a protein complex that generates mature tRNA molecules by cleaving their 5'-ends.</text>
</comment>
<dbReference type="PANTHER" id="PTHR48414:SF1">
    <property type="entry name" value="POP5 HOMOLOG, RIBONUCLEASE P_MRP SUBUNIT"/>
    <property type="match status" value="1"/>
</dbReference>
<evidence type="ECO:0000313" key="7">
    <source>
        <dbReference type="EMBL" id="CAH0099694.1"/>
    </source>
</evidence>
<evidence type="ECO:0000256" key="4">
    <source>
        <dbReference type="ARBA" id="ARBA00023242"/>
    </source>
</evidence>
<dbReference type="PANTHER" id="PTHR48414">
    <property type="entry name" value="POP5 HOMOLOG, RIBONUCLEASE P_MRP SUBUNIT"/>
    <property type="match status" value="1"/>
</dbReference>
<dbReference type="Pfam" id="PF01900">
    <property type="entry name" value="RNase_P_Rpp14"/>
    <property type="match status" value="1"/>
</dbReference>
<keyword evidence="3 6" id="KW-0819">tRNA processing</keyword>
<keyword evidence="2" id="KW-0698">rRNA processing</keyword>
<dbReference type="InterPro" id="IPR038085">
    <property type="entry name" value="Rnp2-like_sf"/>
</dbReference>
<dbReference type="InterPro" id="IPR016819">
    <property type="entry name" value="RNase_P/MRP_POP5"/>
</dbReference>
<evidence type="ECO:0000256" key="6">
    <source>
        <dbReference type="PIRNR" id="PIRNR023803"/>
    </source>
</evidence>